<comment type="caution">
    <text evidence="4">The sequence shown here is derived from an EMBL/GenBank/DDBJ whole genome shotgun (WGS) entry which is preliminary data.</text>
</comment>
<organism evidence="4 5">
    <name type="scientific">Rhodonia placenta</name>
    <dbReference type="NCBI Taxonomy" id="104341"/>
    <lineage>
        <taxon>Eukaryota</taxon>
        <taxon>Fungi</taxon>
        <taxon>Dikarya</taxon>
        <taxon>Basidiomycota</taxon>
        <taxon>Agaricomycotina</taxon>
        <taxon>Agaricomycetes</taxon>
        <taxon>Polyporales</taxon>
        <taxon>Adustoporiaceae</taxon>
        <taxon>Rhodonia</taxon>
    </lineage>
</organism>
<protein>
    <recommendedName>
        <fullName evidence="3">DUF6535 domain-containing protein</fullName>
    </recommendedName>
</protein>
<keyword evidence="2" id="KW-0472">Membrane</keyword>
<proteinExistence type="predicted"/>
<dbReference type="InterPro" id="IPR045338">
    <property type="entry name" value="DUF6535"/>
</dbReference>
<reference evidence="4" key="2">
    <citation type="journal article" name="Front. Microbiol.">
        <title>Degradative Capacity of Two Strains of Rhodonia placenta: From Phenotype to Genotype.</title>
        <authorList>
            <person name="Kolle M."/>
            <person name="Horta M.A.C."/>
            <person name="Nowrousian M."/>
            <person name="Ohm R.A."/>
            <person name="Benz J.P."/>
            <person name="Pilgard A."/>
        </authorList>
    </citation>
    <scope>NUCLEOTIDE SEQUENCE</scope>
    <source>
        <strain evidence="4">FPRL280</strain>
    </source>
</reference>
<evidence type="ECO:0000256" key="2">
    <source>
        <dbReference type="SAM" id="Phobius"/>
    </source>
</evidence>
<evidence type="ECO:0000259" key="3">
    <source>
        <dbReference type="Pfam" id="PF20153"/>
    </source>
</evidence>
<feature type="region of interest" description="Disordered" evidence="1">
    <location>
        <begin position="303"/>
        <end position="333"/>
    </location>
</feature>
<accession>A0A8H7TZ04</accession>
<gene>
    <name evidence="4" type="ORF">IEO21_08833</name>
</gene>
<feature type="domain" description="DUF6535" evidence="3">
    <location>
        <begin position="50"/>
        <end position="171"/>
    </location>
</feature>
<feature type="transmembrane region" description="Helical" evidence="2">
    <location>
        <begin position="212"/>
        <end position="236"/>
    </location>
</feature>
<keyword evidence="2" id="KW-1133">Transmembrane helix</keyword>
<dbReference type="Pfam" id="PF20153">
    <property type="entry name" value="DUF6535"/>
    <property type="match status" value="1"/>
</dbReference>
<feature type="transmembrane region" description="Helical" evidence="2">
    <location>
        <begin position="181"/>
        <end position="206"/>
    </location>
</feature>
<keyword evidence="2" id="KW-0812">Transmembrane</keyword>
<name>A0A8H7TZ04_9APHY</name>
<evidence type="ECO:0000256" key="1">
    <source>
        <dbReference type="SAM" id="MobiDB-lite"/>
    </source>
</evidence>
<feature type="transmembrane region" description="Helical" evidence="2">
    <location>
        <begin position="72"/>
        <end position="95"/>
    </location>
</feature>
<feature type="transmembrane region" description="Helical" evidence="2">
    <location>
        <begin position="155"/>
        <end position="174"/>
    </location>
</feature>
<reference evidence="4" key="1">
    <citation type="submission" date="2020-11" db="EMBL/GenBank/DDBJ databases">
        <authorList>
            <person name="Koelle M."/>
            <person name="Horta M.A.C."/>
            <person name="Nowrousian M."/>
            <person name="Ohm R.A."/>
            <person name="Benz P."/>
            <person name="Pilgard A."/>
        </authorList>
    </citation>
    <scope>NUCLEOTIDE SEQUENCE</scope>
    <source>
        <strain evidence="4">FPRL280</strain>
    </source>
</reference>
<evidence type="ECO:0000313" key="5">
    <source>
        <dbReference type="Proteomes" id="UP000639403"/>
    </source>
</evidence>
<evidence type="ECO:0000313" key="4">
    <source>
        <dbReference type="EMBL" id="KAF9806043.1"/>
    </source>
</evidence>
<dbReference type="EMBL" id="JADOXO010000349">
    <property type="protein sequence ID" value="KAF9806043.1"/>
    <property type="molecule type" value="Genomic_DNA"/>
</dbReference>
<dbReference type="Proteomes" id="UP000639403">
    <property type="component" value="Unassembled WGS sequence"/>
</dbReference>
<sequence>MSLPPYAHSPSSQRLLYTSPETRRLTLNLGNPQAGDPQLSIDDNSRPRLWLVCALLLWDHEKRLTAKWHEELNAMLLFAGLFSAAVTAFVVAYYITLGTNNSLQILALMHISSQLSSFTINSGSNQTTYINSTQPMLLASLAAASVLDPSIPTDIYALWFLALVLSLAAAYQGYNRYGVEIIMGVVPILLQLALIIFLLGLVLLLQHVRTPVTATVSTVVGLLLLFSALISIWPVFDVHCPYKSPQALFIMNILTLIRESSRLIEWATLYFGKLAETMIEAVVTAPQWIIGLLRVMQRAATSSDRADNTPYPELQKTQQEQGKYGHALNEGGR</sequence>
<dbReference type="AlphaFoldDB" id="A0A8H7TZ04"/>